<evidence type="ECO:0000256" key="1">
    <source>
        <dbReference type="ARBA" id="ARBA00010688"/>
    </source>
</evidence>
<keyword evidence="3" id="KW-0547">Nucleotide-binding</keyword>
<comment type="similarity">
    <text evidence="1">Belongs to the carbohydrate kinase PfkB family.</text>
</comment>
<evidence type="ECO:0000313" key="8">
    <source>
        <dbReference type="Proteomes" id="UP000789833"/>
    </source>
</evidence>
<keyword evidence="5" id="KW-0067">ATP-binding</keyword>
<dbReference type="InterPro" id="IPR050306">
    <property type="entry name" value="PfkB_Carbo_kinase"/>
</dbReference>
<dbReference type="InterPro" id="IPR011611">
    <property type="entry name" value="PfkB_dom"/>
</dbReference>
<dbReference type="SUPFAM" id="SSF53613">
    <property type="entry name" value="Ribokinase-like"/>
    <property type="match status" value="1"/>
</dbReference>
<dbReference type="PANTHER" id="PTHR43085">
    <property type="entry name" value="HEXOKINASE FAMILY MEMBER"/>
    <property type="match status" value="1"/>
</dbReference>
<protein>
    <submittedName>
        <fullName evidence="7">2-dehydro-3-deoxygluconokinase</fullName>
        <ecNumber evidence="7">2.7.1.45</ecNumber>
    </submittedName>
</protein>
<accession>A0ABM8YQK6</accession>
<sequence>MYPEVVTLGETMVVFEADLDGPLRYVNKFYKRHGGAESNVAIGVTRLGHTAGWISRVGDDELGKYLVSSIRGEGVDTTYVTYDNNYPTSIYLKERLREGSTQVYYYRKGSAASQLNYLDFNWDYIKNAKIIHLTGITPLLSESCLEATRQVAKFAKENDITLSFDPNLRFKLISENPDAKDILLELVSQADVFMPGLDEAEYLFGTSDYEEIAYRFHQNGGSKICIKNGSVGTYYSTKDGESGFLPSYKVDRVIDPVGAGDGFAAGILSGLLEKKELSECVKLGATVGAMVVTVKGDIEGLPCKKDIETFHDAEKDVLR</sequence>
<comment type="caution">
    <text evidence="7">The sequence shown here is derived from an EMBL/GenBank/DDBJ whole genome shotgun (WGS) entry which is preliminary data.</text>
</comment>
<dbReference type="InterPro" id="IPR029056">
    <property type="entry name" value="Ribokinase-like"/>
</dbReference>
<dbReference type="Gene3D" id="3.40.1190.20">
    <property type="match status" value="1"/>
</dbReference>
<dbReference type="PANTHER" id="PTHR43085:SF1">
    <property type="entry name" value="PSEUDOURIDINE KINASE-RELATED"/>
    <property type="match status" value="1"/>
</dbReference>
<reference evidence="7 8" key="1">
    <citation type="submission" date="2021-10" db="EMBL/GenBank/DDBJ databases">
        <authorList>
            <person name="Criscuolo A."/>
        </authorList>
    </citation>
    <scope>NUCLEOTIDE SEQUENCE [LARGE SCALE GENOMIC DNA]</scope>
    <source>
        <strain evidence="8">CIP 111883</strain>
    </source>
</reference>
<keyword evidence="8" id="KW-1185">Reference proteome</keyword>
<evidence type="ECO:0000256" key="4">
    <source>
        <dbReference type="ARBA" id="ARBA00022777"/>
    </source>
</evidence>
<dbReference type="Proteomes" id="UP000789833">
    <property type="component" value="Unassembled WGS sequence"/>
</dbReference>
<evidence type="ECO:0000259" key="6">
    <source>
        <dbReference type="Pfam" id="PF00294"/>
    </source>
</evidence>
<keyword evidence="2 7" id="KW-0808">Transferase</keyword>
<dbReference type="CDD" id="cd01166">
    <property type="entry name" value="KdgK"/>
    <property type="match status" value="1"/>
</dbReference>
<evidence type="ECO:0000256" key="5">
    <source>
        <dbReference type="ARBA" id="ARBA00022840"/>
    </source>
</evidence>
<dbReference type="EMBL" id="CAKJTJ010000019">
    <property type="protein sequence ID" value="CAG9622283.1"/>
    <property type="molecule type" value="Genomic_DNA"/>
</dbReference>
<gene>
    <name evidence="7" type="primary">kdgK_2</name>
    <name evidence="7" type="ORF">BACCIP111883_03074</name>
</gene>
<organism evidence="7 8">
    <name type="scientific">Sutcliffiella rhizosphaerae</name>
    <dbReference type="NCBI Taxonomy" id="2880967"/>
    <lineage>
        <taxon>Bacteria</taxon>
        <taxon>Bacillati</taxon>
        <taxon>Bacillota</taxon>
        <taxon>Bacilli</taxon>
        <taxon>Bacillales</taxon>
        <taxon>Bacillaceae</taxon>
        <taxon>Sutcliffiella</taxon>
    </lineage>
</organism>
<evidence type="ECO:0000256" key="2">
    <source>
        <dbReference type="ARBA" id="ARBA00022679"/>
    </source>
</evidence>
<keyword evidence="4" id="KW-0418">Kinase</keyword>
<dbReference type="GO" id="GO:0008673">
    <property type="term" value="F:2-dehydro-3-deoxygluconokinase activity"/>
    <property type="evidence" value="ECO:0007669"/>
    <property type="project" value="UniProtKB-EC"/>
</dbReference>
<evidence type="ECO:0000313" key="7">
    <source>
        <dbReference type="EMBL" id="CAG9622283.1"/>
    </source>
</evidence>
<dbReference type="PROSITE" id="PS00584">
    <property type="entry name" value="PFKB_KINASES_2"/>
    <property type="match status" value="1"/>
</dbReference>
<dbReference type="EC" id="2.7.1.45" evidence="7"/>
<proteinExistence type="inferred from homology"/>
<feature type="domain" description="Carbohydrate kinase PfkB" evidence="6">
    <location>
        <begin position="4"/>
        <end position="302"/>
    </location>
</feature>
<dbReference type="Pfam" id="PF00294">
    <property type="entry name" value="PfkB"/>
    <property type="match status" value="1"/>
</dbReference>
<evidence type="ECO:0000256" key="3">
    <source>
        <dbReference type="ARBA" id="ARBA00022741"/>
    </source>
</evidence>
<name>A0ABM8YQK6_9BACI</name>
<dbReference type="InterPro" id="IPR002173">
    <property type="entry name" value="Carboh/pur_kinase_PfkB_CS"/>
</dbReference>